<comment type="caution">
    <text evidence="2">The sequence shown here is derived from an EMBL/GenBank/DDBJ whole genome shotgun (WGS) entry which is preliminary data.</text>
</comment>
<feature type="transmembrane region" description="Helical" evidence="1">
    <location>
        <begin position="79"/>
        <end position="95"/>
    </location>
</feature>
<evidence type="ECO:0000256" key="1">
    <source>
        <dbReference type="SAM" id="Phobius"/>
    </source>
</evidence>
<feature type="transmembrane region" description="Helical" evidence="1">
    <location>
        <begin position="6"/>
        <end position="22"/>
    </location>
</feature>
<keyword evidence="1" id="KW-1133">Transmembrane helix</keyword>
<feature type="transmembrane region" description="Helical" evidence="1">
    <location>
        <begin position="52"/>
        <end position="73"/>
    </location>
</feature>
<dbReference type="RefSeq" id="WP_077863533.1">
    <property type="nucleotide sequence ID" value="NZ_LZYZ01000001.1"/>
</dbReference>
<reference evidence="2 3" key="1">
    <citation type="submission" date="2016-05" db="EMBL/GenBank/DDBJ databases">
        <title>Microbial solvent formation.</title>
        <authorList>
            <person name="Poehlein A."/>
            <person name="Montoya Solano J.D."/>
            <person name="Flitsch S."/>
            <person name="Krabben P."/>
            <person name="Duerre P."/>
            <person name="Daniel R."/>
        </authorList>
    </citation>
    <scope>NUCLEOTIDE SEQUENCE [LARGE SCALE GENOMIC DNA]</scope>
    <source>
        <strain evidence="2 3">L1-8</strain>
    </source>
</reference>
<keyword evidence="1" id="KW-0472">Membrane</keyword>
<dbReference type="Pfam" id="PF13630">
    <property type="entry name" value="SdpI"/>
    <property type="match status" value="1"/>
</dbReference>
<proteinExistence type="predicted"/>
<dbReference type="InterPro" id="IPR025962">
    <property type="entry name" value="SdpI/YhfL"/>
</dbReference>
<name>A0A1S8NH51_CLOSA</name>
<protein>
    <recommendedName>
        <fullName evidence="4">SdpI/YhfL protein family protein</fullName>
    </recommendedName>
</protein>
<accession>A0A1S8NH51</accession>
<evidence type="ECO:0000313" key="3">
    <source>
        <dbReference type="Proteomes" id="UP000191154"/>
    </source>
</evidence>
<dbReference type="Proteomes" id="UP000191154">
    <property type="component" value="Unassembled WGS sequence"/>
</dbReference>
<evidence type="ECO:0000313" key="2">
    <source>
        <dbReference type="EMBL" id="OOM15738.1"/>
    </source>
</evidence>
<gene>
    <name evidence="2" type="ORF">CLOSAC_00090</name>
</gene>
<keyword evidence="1" id="KW-0812">Transmembrane</keyword>
<dbReference type="EMBL" id="LZYZ01000001">
    <property type="protein sequence ID" value="OOM15738.1"/>
    <property type="molecule type" value="Genomic_DNA"/>
</dbReference>
<dbReference type="AlphaFoldDB" id="A0A1S8NH51"/>
<sequence>MSCITIAIIFILLGFILIKYPPKEINGIYGYRTPLSKKNQDTWDVAQKYGGVSMLILGIVNGIFGIWAIIQPIAINNEIVQLIIVLIGIIVMIVVDEMHLRKLFNKDGSRKNNG</sequence>
<evidence type="ECO:0008006" key="4">
    <source>
        <dbReference type="Google" id="ProtNLM"/>
    </source>
</evidence>
<organism evidence="2 3">
    <name type="scientific">Clostridium saccharobutylicum</name>
    <dbReference type="NCBI Taxonomy" id="169679"/>
    <lineage>
        <taxon>Bacteria</taxon>
        <taxon>Bacillati</taxon>
        <taxon>Bacillota</taxon>
        <taxon>Clostridia</taxon>
        <taxon>Eubacteriales</taxon>
        <taxon>Clostridiaceae</taxon>
        <taxon>Clostridium</taxon>
    </lineage>
</organism>